<sequence>MNLSSHLMHMKDFILAQSKELASVITNEQNARYPELQRVEQDLFPLRIELVELYGACLGMSEDQRVLVLKEWGEKAGSSTARMQQITIDMMLREVPHYRNTIGSLIKYEAQKLELTANELYDVIDVLDRSINDVVYFFSVPFVRHDKEQLAFSQQMVVELSVPVVSITDEIAVLPLIGTMNEERSRVLHERALTEASRLQIKHLIIDLSGVQTIDTFVAQQLFNLLDSLALLGVKGTVSGISPIIAQTLVHLGLDFGRIGSYASLKRALAVIQSS</sequence>
<gene>
    <name evidence="3" type="ORF">M9R32_09680</name>
</gene>
<dbReference type="PANTHER" id="PTHR33745:SF3">
    <property type="entry name" value="RSBT CO-ANTAGONIST PROTEIN RSBRC"/>
    <property type="match status" value="1"/>
</dbReference>
<comment type="caution">
    <text evidence="3">The sequence shown here is derived from an EMBL/GenBank/DDBJ whole genome shotgun (WGS) entry which is preliminary data.</text>
</comment>
<dbReference type="CDD" id="cd07041">
    <property type="entry name" value="STAS_RsbR_RsbS_like"/>
    <property type="match status" value="1"/>
</dbReference>
<dbReference type="InterPro" id="IPR002645">
    <property type="entry name" value="STAS_dom"/>
</dbReference>
<dbReference type="RefSeq" id="WP_269926546.1">
    <property type="nucleotide sequence ID" value="NZ_JAMKBJ010000007.1"/>
</dbReference>
<dbReference type="PROSITE" id="PS50801">
    <property type="entry name" value="STAS"/>
    <property type="match status" value="1"/>
</dbReference>
<protein>
    <submittedName>
        <fullName evidence="3">STAS domain-containing protein</fullName>
    </submittedName>
</protein>
<dbReference type="SUPFAM" id="SSF52091">
    <property type="entry name" value="SpoIIaa-like"/>
    <property type="match status" value="1"/>
</dbReference>
<dbReference type="Gene3D" id="3.30.750.24">
    <property type="entry name" value="STAS domain"/>
    <property type="match status" value="1"/>
</dbReference>
<keyword evidence="1" id="KW-0597">Phosphoprotein</keyword>
<dbReference type="InterPro" id="IPR051932">
    <property type="entry name" value="Bact_StressResp_Reg"/>
</dbReference>
<dbReference type="InterPro" id="IPR036513">
    <property type="entry name" value="STAS_dom_sf"/>
</dbReference>
<dbReference type="EMBL" id="JAMKBJ010000007">
    <property type="protein sequence ID" value="MCZ8537451.1"/>
    <property type="molecule type" value="Genomic_DNA"/>
</dbReference>
<evidence type="ECO:0000313" key="3">
    <source>
        <dbReference type="EMBL" id="MCZ8537451.1"/>
    </source>
</evidence>
<accession>A0A9X3RDE0</accession>
<dbReference type="Pfam" id="PF01740">
    <property type="entry name" value="STAS"/>
    <property type="match status" value="1"/>
</dbReference>
<name>A0A9X3RDE0_9BACL</name>
<evidence type="ECO:0000256" key="1">
    <source>
        <dbReference type="ARBA" id="ARBA00022553"/>
    </source>
</evidence>
<proteinExistence type="predicted"/>
<evidence type="ECO:0000259" key="2">
    <source>
        <dbReference type="PROSITE" id="PS50801"/>
    </source>
</evidence>
<dbReference type="AlphaFoldDB" id="A0A9X3RDE0"/>
<dbReference type="PANTHER" id="PTHR33745">
    <property type="entry name" value="RSBT ANTAGONIST PROTEIN RSBS-RELATED"/>
    <property type="match status" value="1"/>
</dbReference>
<evidence type="ECO:0000313" key="4">
    <source>
        <dbReference type="Proteomes" id="UP001152173"/>
    </source>
</evidence>
<organism evidence="3 4">
    <name type="scientific">Paenisporosarcina quisquiliarum</name>
    <dbReference type="NCBI Taxonomy" id="365346"/>
    <lineage>
        <taxon>Bacteria</taxon>
        <taxon>Bacillati</taxon>
        <taxon>Bacillota</taxon>
        <taxon>Bacilli</taxon>
        <taxon>Bacillales</taxon>
        <taxon>Caryophanaceae</taxon>
        <taxon>Paenisporosarcina</taxon>
    </lineage>
</organism>
<reference evidence="3" key="1">
    <citation type="submission" date="2022-05" db="EMBL/GenBank/DDBJ databases">
        <authorList>
            <person name="Colautti A."/>
            <person name="Iacumin L."/>
        </authorList>
    </citation>
    <scope>NUCLEOTIDE SEQUENCE</scope>
    <source>
        <strain evidence="3">SK 55</strain>
    </source>
</reference>
<dbReference type="Proteomes" id="UP001152173">
    <property type="component" value="Unassembled WGS sequence"/>
</dbReference>
<keyword evidence="4" id="KW-1185">Reference proteome</keyword>
<feature type="domain" description="STAS" evidence="2">
    <location>
        <begin position="161"/>
        <end position="272"/>
    </location>
</feature>